<dbReference type="CDD" id="cd23533">
    <property type="entry name" value="TFP_LU_ECD_BMPR2_like"/>
    <property type="match status" value="1"/>
</dbReference>
<evidence type="ECO:0000256" key="13">
    <source>
        <dbReference type="ARBA" id="ARBA00023136"/>
    </source>
</evidence>
<keyword evidence="10 15" id="KW-0067">ATP-binding</keyword>
<comment type="catalytic activity">
    <reaction evidence="16">
        <text>L-threonyl-[receptor-protein] + ATP = O-phospho-L-threonyl-[receptor-protein] + ADP + H(+)</text>
        <dbReference type="Rhea" id="RHEA:44880"/>
        <dbReference type="Rhea" id="RHEA-COMP:11024"/>
        <dbReference type="Rhea" id="RHEA-COMP:11025"/>
        <dbReference type="ChEBI" id="CHEBI:15378"/>
        <dbReference type="ChEBI" id="CHEBI:30013"/>
        <dbReference type="ChEBI" id="CHEBI:30616"/>
        <dbReference type="ChEBI" id="CHEBI:61977"/>
        <dbReference type="ChEBI" id="CHEBI:456216"/>
        <dbReference type="EC" id="2.7.11.30"/>
    </reaction>
</comment>
<dbReference type="InterPro" id="IPR045860">
    <property type="entry name" value="Snake_toxin-like_sf"/>
</dbReference>
<keyword evidence="14 16" id="KW-0675">Receptor</keyword>
<dbReference type="PRINTS" id="PR00653">
    <property type="entry name" value="ACTIVIN2R"/>
</dbReference>
<evidence type="ECO:0000256" key="17">
    <source>
        <dbReference type="SAM" id="MobiDB-lite"/>
    </source>
</evidence>
<keyword evidence="4 16" id="KW-0808">Transferase</keyword>
<dbReference type="Pfam" id="PF01064">
    <property type="entry name" value="Activin_recp"/>
    <property type="match status" value="1"/>
</dbReference>
<keyword evidence="5 16" id="KW-0812">Transmembrane</keyword>
<feature type="region of interest" description="Disordered" evidence="17">
    <location>
        <begin position="735"/>
        <end position="763"/>
    </location>
</feature>
<feature type="binding site" evidence="15">
    <location>
        <position position="226"/>
    </location>
    <ligand>
        <name>ATP</name>
        <dbReference type="ChEBI" id="CHEBI:30616"/>
    </ligand>
</feature>
<dbReference type="PANTHER" id="PTHR23255">
    <property type="entry name" value="TRANSFORMING GROWTH FACTOR-BETA RECEPTOR TYPE I AND II"/>
    <property type="match status" value="1"/>
</dbReference>
<keyword evidence="13 16" id="KW-0472">Membrane</keyword>
<dbReference type="PROSITE" id="PS00107">
    <property type="entry name" value="PROTEIN_KINASE_ATP"/>
    <property type="match status" value="1"/>
</dbReference>
<dbReference type="EMBL" id="JARQZJ010000017">
    <property type="protein sequence ID" value="KAK9873237.1"/>
    <property type="molecule type" value="Genomic_DNA"/>
</dbReference>
<dbReference type="InterPro" id="IPR017441">
    <property type="entry name" value="Protein_kinase_ATP_BS"/>
</dbReference>
<feature type="transmembrane region" description="Helical" evidence="16">
    <location>
        <begin position="147"/>
        <end position="170"/>
    </location>
</feature>
<keyword evidence="12 16" id="KW-1133">Transmembrane helix</keyword>
<organism evidence="20 21">
    <name type="scientific">Henosepilachna vigintioctopunctata</name>
    <dbReference type="NCBI Taxonomy" id="420089"/>
    <lineage>
        <taxon>Eukaryota</taxon>
        <taxon>Metazoa</taxon>
        <taxon>Ecdysozoa</taxon>
        <taxon>Arthropoda</taxon>
        <taxon>Hexapoda</taxon>
        <taxon>Insecta</taxon>
        <taxon>Pterygota</taxon>
        <taxon>Neoptera</taxon>
        <taxon>Endopterygota</taxon>
        <taxon>Coleoptera</taxon>
        <taxon>Polyphaga</taxon>
        <taxon>Cucujiformia</taxon>
        <taxon>Coccinelloidea</taxon>
        <taxon>Coccinellidae</taxon>
        <taxon>Epilachninae</taxon>
        <taxon>Epilachnini</taxon>
        <taxon>Henosepilachna</taxon>
    </lineage>
</organism>
<dbReference type="Gene3D" id="1.10.510.10">
    <property type="entry name" value="Transferase(Phosphotransferase) domain 1"/>
    <property type="match status" value="1"/>
</dbReference>
<evidence type="ECO:0000256" key="14">
    <source>
        <dbReference type="ARBA" id="ARBA00023170"/>
    </source>
</evidence>
<evidence type="ECO:0000259" key="19">
    <source>
        <dbReference type="PROSITE" id="PS50011"/>
    </source>
</evidence>
<evidence type="ECO:0000313" key="20">
    <source>
        <dbReference type="EMBL" id="KAK9873237.1"/>
    </source>
</evidence>
<dbReference type="Gene3D" id="3.30.200.20">
    <property type="entry name" value="Phosphorylase Kinase, domain 1"/>
    <property type="match status" value="1"/>
</dbReference>
<feature type="region of interest" description="Disordered" evidence="17">
    <location>
        <begin position="780"/>
        <end position="808"/>
    </location>
</feature>
<evidence type="ECO:0000256" key="12">
    <source>
        <dbReference type="ARBA" id="ARBA00022989"/>
    </source>
</evidence>
<evidence type="ECO:0000256" key="18">
    <source>
        <dbReference type="SAM" id="SignalP"/>
    </source>
</evidence>
<keyword evidence="11 16" id="KW-0460">Magnesium</keyword>
<evidence type="ECO:0000256" key="8">
    <source>
        <dbReference type="ARBA" id="ARBA00022741"/>
    </source>
</evidence>
<dbReference type="Gene3D" id="2.10.60.10">
    <property type="entry name" value="CD59"/>
    <property type="match status" value="1"/>
</dbReference>
<reference evidence="20 21" key="1">
    <citation type="submission" date="2023-03" db="EMBL/GenBank/DDBJ databases">
        <title>Genome insight into feeding habits of ladybird beetles.</title>
        <authorList>
            <person name="Li H.-S."/>
            <person name="Huang Y.-H."/>
            <person name="Pang H."/>
        </authorList>
    </citation>
    <scope>NUCLEOTIDE SEQUENCE [LARGE SCALE GENOMIC DNA]</scope>
    <source>
        <strain evidence="20">SYSU_2023b</strain>
        <tissue evidence="20">Whole body</tissue>
    </source>
</reference>
<proteinExistence type="inferred from homology"/>
<dbReference type="AlphaFoldDB" id="A0AAW1TNY0"/>
<evidence type="ECO:0000256" key="2">
    <source>
        <dbReference type="ARBA" id="ARBA00009605"/>
    </source>
</evidence>
<dbReference type="Pfam" id="PF07714">
    <property type="entry name" value="PK_Tyr_Ser-Thr"/>
    <property type="match status" value="1"/>
</dbReference>
<evidence type="ECO:0000256" key="15">
    <source>
        <dbReference type="PROSITE-ProRule" id="PRU10141"/>
    </source>
</evidence>
<gene>
    <name evidence="20" type="ORF">WA026_021728</name>
</gene>
<keyword evidence="7 18" id="KW-0732">Signal</keyword>
<dbReference type="GO" id="GO:0043235">
    <property type="term" value="C:receptor complex"/>
    <property type="evidence" value="ECO:0007669"/>
    <property type="project" value="TreeGrafter"/>
</dbReference>
<dbReference type="SUPFAM" id="SSF57302">
    <property type="entry name" value="Snake toxin-like"/>
    <property type="match status" value="1"/>
</dbReference>
<dbReference type="GO" id="GO:0005024">
    <property type="term" value="F:transforming growth factor beta receptor activity"/>
    <property type="evidence" value="ECO:0007669"/>
    <property type="project" value="TreeGrafter"/>
</dbReference>
<keyword evidence="16" id="KW-0464">Manganese</keyword>
<keyword evidence="3 16" id="KW-0723">Serine/threonine-protein kinase</keyword>
<dbReference type="EC" id="2.7.11.30" evidence="16"/>
<keyword evidence="9 16" id="KW-0418">Kinase</keyword>
<comment type="cofactor">
    <cofactor evidence="16">
        <name>Mg(2+)</name>
        <dbReference type="ChEBI" id="CHEBI:18420"/>
    </cofactor>
    <cofactor evidence="16">
        <name>Mn(2+)</name>
        <dbReference type="ChEBI" id="CHEBI:29035"/>
    </cofactor>
</comment>
<evidence type="ECO:0000256" key="4">
    <source>
        <dbReference type="ARBA" id="ARBA00022679"/>
    </source>
</evidence>
<evidence type="ECO:0000256" key="7">
    <source>
        <dbReference type="ARBA" id="ARBA00022729"/>
    </source>
</evidence>
<comment type="subcellular location">
    <subcellularLocation>
        <location evidence="1 16">Membrane</location>
        <topology evidence="1 16">Single-pass type I membrane protein</topology>
    </subcellularLocation>
</comment>
<evidence type="ECO:0000256" key="5">
    <source>
        <dbReference type="ARBA" id="ARBA00022692"/>
    </source>
</evidence>
<evidence type="ECO:0000256" key="10">
    <source>
        <dbReference type="ARBA" id="ARBA00022840"/>
    </source>
</evidence>
<dbReference type="InterPro" id="IPR000333">
    <property type="entry name" value="TGFB_receptor"/>
</dbReference>
<feature type="compositionally biased region" description="Basic and acidic residues" evidence="17">
    <location>
        <begin position="799"/>
        <end position="808"/>
    </location>
</feature>
<keyword evidence="21" id="KW-1185">Reference proteome</keyword>
<evidence type="ECO:0000256" key="6">
    <source>
        <dbReference type="ARBA" id="ARBA00022723"/>
    </source>
</evidence>
<feature type="domain" description="Protein kinase" evidence="19">
    <location>
        <begin position="199"/>
        <end position="487"/>
    </location>
</feature>
<name>A0AAW1TNY0_9CUCU</name>
<dbReference type="GO" id="GO:0005886">
    <property type="term" value="C:plasma membrane"/>
    <property type="evidence" value="ECO:0007669"/>
    <property type="project" value="TreeGrafter"/>
</dbReference>
<dbReference type="InterPro" id="IPR001245">
    <property type="entry name" value="Ser-Thr/Tyr_kinase_cat_dom"/>
</dbReference>
<feature type="signal peptide" evidence="18">
    <location>
        <begin position="1"/>
        <end position="21"/>
    </location>
</feature>
<dbReference type="GO" id="GO:0046872">
    <property type="term" value="F:metal ion binding"/>
    <property type="evidence" value="ECO:0007669"/>
    <property type="project" value="UniProtKB-KW"/>
</dbReference>
<dbReference type="GO" id="GO:0005524">
    <property type="term" value="F:ATP binding"/>
    <property type="evidence" value="ECO:0007669"/>
    <property type="project" value="UniProtKB-UniRule"/>
</dbReference>
<evidence type="ECO:0000256" key="1">
    <source>
        <dbReference type="ARBA" id="ARBA00004479"/>
    </source>
</evidence>
<evidence type="ECO:0000256" key="3">
    <source>
        <dbReference type="ARBA" id="ARBA00022527"/>
    </source>
</evidence>
<protein>
    <recommendedName>
        <fullName evidence="16">Serine/threonine-protein kinase receptor</fullName>
        <ecNumber evidence="16">2.7.11.30</ecNumber>
    </recommendedName>
</protein>
<dbReference type="PROSITE" id="PS50011">
    <property type="entry name" value="PROTEIN_KINASE_DOM"/>
    <property type="match status" value="1"/>
</dbReference>
<dbReference type="GO" id="GO:0030509">
    <property type="term" value="P:BMP signaling pathway"/>
    <property type="evidence" value="ECO:0007669"/>
    <property type="project" value="TreeGrafter"/>
</dbReference>
<evidence type="ECO:0000256" key="11">
    <source>
        <dbReference type="ARBA" id="ARBA00022842"/>
    </source>
</evidence>
<dbReference type="InterPro" id="IPR000719">
    <property type="entry name" value="Prot_kinase_dom"/>
</dbReference>
<evidence type="ECO:0000313" key="21">
    <source>
        <dbReference type="Proteomes" id="UP001431783"/>
    </source>
</evidence>
<dbReference type="Proteomes" id="UP001431783">
    <property type="component" value="Unassembled WGS sequence"/>
</dbReference>
<dbReference type="InterPro" id="IPR011009">
    <property type="entry name" value="Kinase-like_dom_sf"/>
</dbReference>
<comment type="similarity">
    <text evidence="2 16">Belongs to the protein kinase superfamily. TKL Ser/Thr protein kinase family. TGFB receptor subfamily.</text>
</comment>
<evidence type="ECO:0000256" key="16">
    <source>
        <dbReference type="RuleBase" id="RU361271"/>
    </source>
</evidence>
<dbReference type="SUPFAM" id="SSF56112">
    <property type="entry name" value="Protein kinase-like (PK-like)"/>
    <property type="match status" value="1"/>
</dbReference>
<evidence type="ECO:0000256" key="9">
    <source>
        <dbReference type="ARBA" id="ARBA00022777"/>
    </source>
</evidence>
<keyword evidence="6 16" id="KW-0479">Metal-binding</keyword>
<accession>A0AAW1TNY0</accession>
<comment type="caution">
    <text evidence="20">The sequence shown here is derived from an EMBL/GenBank/DDBJ whole genome shotgun (WGS) entry which is preliminary data.</text>
</comment>
<dbReference type="PANTHER" id="PTHR23255:SF100">
    <property type="entry name" value="RECEPTOR PROTEIN SERINE_THREONINE KINASE"/>
    <property type="match status" value="1"/>
</dbReference>
<keyword evidence="8 15" id="KW-0547">Nucleotide-binding</keyword>
<dbReference type="InterPro" id="IPR000472">
    <property type="entry name" value="Activin_recp"/>
</dbReference>
<feature type="chain" id="PRO_5043542218" description="Serine/threonine-protein kinase receptor" evidence="18">
    <location>
        <begin position="22"/>
        <end position="808"/>
    </location>
</feature>
<sequence>MVNQWLLLLIPFLCPVKYGLADKYVLCAHRLGSVNLIGDDGGVDNISSEVNYVKCYNNYCYTLWQENTNNNESIVMGQGCWDTSGRPNVCDRAACTADTKPPKAMNTTKFCCCSADRCNENFIDTYVPVEDPPPVQVEPKETINITFLFLIISFLCCLLFLFTWVSCLFFGKWRTNKMMDDIESSQPLPPTTDYSLDKLKLLNVIGQGRYGSVWRGVIDDQEIAVKMFPSHHRNYFLNEHNMYKVSGENASLLKCFGGGEYITSPGGPTDYLLLLSLEQECLQEYLKKHTIDLPTLSKMTLGIAKGLSHLHSDLGKPCIAHRDVNTRNILVRADLSCCICDLGLAVTPRETENRSLTEAGTLRYMAPEVLEGAVNLRDCESALKQIDIYALGLVLWETGVRCTDMQNSEPHPYAPPFYKEAGESPSLEQMQSLVSRRKARPLWPLSWKDTAAARLLCETAEDCWDQDAEARLTSLCVVERLLELPLLKGRVLHPLHPPASPTPLINNNHLHDRQIDVSVGTIETLLSPTEENCKNSNQLAACITPLQPYQGRNPCLERNLNSGSSDNLLIDKSLKHCTNSESQNLVANDFLNFQINHRATPIPYLQNAVHGSPKRYNNIVETKKSKFKWNDLKNFFYNKKHSSSSDCRQTQVKLNSKLINSFGQNGVTTTLLGEQEIKRPSTLSLSVVKPKDSTNSTSGVAQIMKSRNSGLISRQESLEHFNEVFSSVTDLSRLKDPSQRVKTPGDVPPSVRRTRGKAARESSNRFSLYDDRIMCRGQWGSAPDLEPVPTLKNPQINDLQDRDSVSSF</sequence>